<dbReference type="SUPFAM" id="SSF46565">
    <property type="entry name" value="Chaperone J-domain"/>
    <property type="match status" value="1"/>
</dbReference>
<feature type="region of interest" description="Disordered" evidence="1">
    <location>
        <begin position="209"/>
        <end position="343"/>
    </location>
</feature>
<feature type="compositionally biased region" description="Pro residues" evidence="1">
    <location>
        <begin position="291"/>
        <end position="304"/>
    </location>
</feature>
<dbReference type="CDD" id="cd06257">
    <property type="entry name" value="DnaJ"/>
    <property type="match status" value="1"/>
</dbReference>
<dbReference type="SMART" id="SM00271">
    <property type="entry name" value="DnaJ"/>
    <property type="match status" value="1"/>
</dbReference>
<dbReference type="Pfam" id="PF00226">
    <property type="entry name" value="DnaJ"/>
    <property type="match status" value="1"/>
</dbReference>
<accession>A0A8J2S6P4</accession>
<evidence type="ECO:0000256" key="1">
    <source>
        <dbReference type="SAM" id="MobiDB-lite"/>
    </source>
</evidence>
<dbReference type="GO" id="GO:0051082">
    <property type="term" value="F:unfolded protein binding"/>
    <property type="evidence" value="ECO:0007669"/>
    <property type="project" value="TreeGrafter"/>
</dbReference>
<evidence type="ECO:0000259" key="2">
    <source>
        <dbReference type="PROSITE" id="PS50076"/>
    </source>
</evidence>
<protein>
    <recommendedName>
        <fullName evidence="2">J domain-containing protein</fullName>
    </recommendedName>
</protein>
<dbReference type="Pfam" id="PF03457">
    <property type="entry name" value="HA"/>
    <property type="match status" value="1"/>
</dbReference>
<organism evidence="3 4">
    <name type="scientific">Pelagomonas calceolata</name>
    <dbReference type="NCBI Taxonomy" id="35677"/>
    <lineage>
        <taxon>Eukaryota</taxon>
        <taxon>Sar</taxon>
        <taxon>Stramenopiles</taxon>
        <taxon>Ochrophyta</taxon>
        <taxon>Pelagophyceae</taxon>
        <taxon>Pelagomonadales</taxon>
        <taxon>Pelagomonadaceae</taxon>
        <taxon>Pelagomonas</taxon>
    </lineage>
</organism>
<keyword evidence="4" id="KW-1185">Reference proteome</keyword>
<evidence type="ECO:0000313" key="4">
    <source>
        <dbReference type="Proteomes" id="UP000789595"/>
    </source>
</evidence>
<dbReference type="AlphaFoldDB" id="A0A8J2S6P4"/>
<dbReference type="GO" id="GO:0005737">
    <property type="term" value="C:cytoplasm"/>
    <property type="evidence" value="ECO:0007669"/>
    <property type="project" value="TreeGrafter"/>
</dbReference>
<dbReference type="EMBL" id="CAKKNE010000001">
    <property type="protein sequence ID" value="CAH0366398.1"/>
    <property type="molecule type" value="Genomic_DNA"/>
</dbReference>
<dbReference type="PRINTS" id="PR00625">
    <property type="entry name" value="JDOMAIN"/>
</dbReference>
<proteinExistence type="predicted"/>
<dbReference type="GO" id="GO:0051087">
    <property type="term" value="F:protein-folding chaperone binding"/>
    <property type="evidence" value="ECO:0007669"/>
    <property type="project" value="TreeGrafter"/>
</dbReference>
<sequence>MSTSPPPNRRLEVKAQDLAQARNLHHHSQYTECAALLLTAERGAEDATALLKAALDNIRRHPRQALGLNEEASASDAKKAYRKLALKLHPDKTNGATSELFAALTEAHKAVSGEKRPSRKAPPPSRKSKPKPPKKPPAPEPPAQTRVDLDENQDRDAAWEKRYWALAAFKLKKGHCYPDGVLGDWCAAQRRAREEGKLSADRRQRLEQLGFDVDDDNWRAKAAAAAPSDADRAQAYWRRAKSERRANGTDRSPRRRSSEVPRRRNRVDDALSGAAAALPGRRSANRVAPPDRAPAPPPPPPPRARPVNNNDDAGCTGASEGWSWSRSRASTSNEARTERTTREFTLFGYVVARFETTSAYGQPANES</sequence>
<dbReference type="PANTHER" id="PTHR43948">
    <property type="entry name" value="DNAJ HOMOLOG SUBFAMILY B"/>
    <property type="match status" value="1"/>
</dbReference>
<gene>
    <name evidence="3" type="ORF">PECAL_1P28900</name>
</gene>
<dbReference type="Gene3D" id="6.10.140.530">
    <property type="match status" value="1"/>
</dbReference>
<feature type="region of interest" description="Disordered" evidence="1">
    <location>
        <begin position="108"/>
        <end position="154"/>
    </location>
</feature>
<dbReference type="GO" id="GO:0044183">
    <property type="term" value="F:protein folding chaperone"/>
    <property type="evidence" value="ECO:0007669"/>
    <property type="project" value="TreeGrafter"/>
</dbReference>
<feature type="compositionally biased region" description="Basic and acidic residues" evidence="1">
    <location>
        <begin position="243"/>
        <end position="269"/>
    </location>
</feature>
<name>A0A8J2S6P4_9STRA</name>
<dbReference type="PROSITE" id="PS50076">
    <property type="entry name" value="DNAJ_2"/>
    <property type="match status" value="1"/>
</dbReference>
<feature type="compositionally biased region" description="Polar residues" evidence="1">
    <location>
        <begin position="322"/>
        <end position="333"/>
    </location>
</feature>
<comment type="caution">
    <text evidence="3">The sequence shown here is derived from an EMBL/GenBank/DDBJ whole genome shotgun (WGS) entry which is preliminary data.</text>
</comment>
<dbReference type="PANTHER" id="PTHR43948:SF23">
    <property type="entry name" value="DNAJ DOMAIN PROTEIN (AFU_ORTHOLOGUE AFUA_1G15460)"/>
    <property type="match status" value="1"/>
</dbReference>
<dbReference type="Gene3D" id="1.10.287.110">
    <property type="entry name" value="DnaJ domain"/>
    <property type="match status" value="1"/>
</dbReference>
<dbReference type="GO" id="GO:0005634">
    <property type="term" value="C:nucleus"/>
    <property type="evidence" value="ECO:0007669"/>
    <property type="project" value="TreeGrafter"/>
</dbReference>
<dbReference type="Proteomes" id="UP000789595">
    <property type="component" value="Unassembled WGS sequence"/>
</dbReference>
<evidence type="ECO:0000313" key="3">
    <source>
        <dbReference type="EMBL" id="CAH0366398.1"/>
    </source>
</evidence>
<feature type="domain" description="J" evidence="2">
    <location>
        <begin position="61"/>
        <end position="116"/>
    </location>
</feature>
<dbReference type="InterPro" id="IPR005114">
    <property type="entry name" value="Helicase_assoc"/>
</dbReference>
<dbReference type="InterPro" id="IPR036869">
    <property type="entry name" value="J_dom_sf"/>
</dbReference>
<reference evidence="3" key="1">
    <citation type="submission" date="2021-11" db="EMBL/GenBank/DDBJ databases">
        <authorList>
            <consortium name="Genoscope - CEA"/>
            <person name="William W."/>
        </authorList>
    </citation>
    <scope>NUCLEOTIDE SEQUENCE</scope>
</reference>
<dbReference type="InterPro" id="IPR001623">
    <property type="entry name" value="DnaJ_domain"/>
</dbReference>